<dbReference type="InterPro" id="IPR012393">
    <property type="entry name" value="Tricorn_protease"/>
</dbReference>
<dbReference type="SUPFAM" id="SSF52096">
    <property type="entry name" value="ClpP/crotonase"/>
    <property type="match status" value="1"/>
</dbReference>
<evidence type="ECO:0000256" key="10">
    <source>
        <dbReference type="SAM" id="MobiDB-lite"/>
    </source>
</evidence>
<feature type="region of interest" description="Disordered" evidence="10">
    <location>
        <begin position="551"/>
        <end position="598"/>
    </location>
</feature>
<keyword evidence="15" id="KW-1185">Reference proteome</keyword>
<comment type="function">
    <text evidence="7">Degrades oligopeptides.</text>
</comment>
<dbReference type="Gene3D" id="2.130.10.10">
    <property type="entry name" value="YVTN repeat-like/Quinoprotein amine dehydrogenase"/>
    <property type="match status" value="1"/>
</dbReference>
<dbReference type="KEGG" id="ddb:E7747_13945"/>
<feature type="active site" description="Charge relay system" evidence="8">
    <location>
        <position position="773"/>
    </location>
</feature>
<evidence type="ECO:0000256" key="6">
    <source>
        <dbReference type="ARBA" id="ARBA00022825"/>
    </source>
</evidence>
<dbReference type="Gene3D" id="3.90.226.10">
    <property type="entry name" value="2-enoyl-CoA Hydratase, Chain A, domain 1"/>
    <property type="match status" value="1"/>
</dbReference>
<evidence type="ECO:0000256" key="7">
    <source>
        <dbReference type="PIRNR" id="PIRNR036421"/>
    </source>
</evidence>
<dbReference type="Gene3D" id="2.120.10.60">
    <property type="entry name" value="Tricorn protease N-terminal domain"/>
    <property type="match status" value="1"/>
</dbReference>
<feature type="active site" description="Nucleophile" evidence="8">
    <location>
        <position position="986"/>
    </location>
</feature>
<dbReference type="Gene3D" id="3.30.750.44">
    <property type="match status" value="1"/>
</dbReference>
<gene>
    <name evidence="14" type="ORF">E7747_13945</name>
</gene>
<dbReference type="Pfam" id="PF14684">
    <property type="entry name" value="Tricorn_C1"/>
    <property type="match status" value="1"/>
</dbReference>
<evidence type="ECO:0000256" key="8">
    <source>
        <dbReference type="PIRSR" id="PIRSR036421-1"/>
    </source>
</evidence>
<reference evidence="15" key="1">
    <citation type="submission" date="2019-02" db="EMBL/GenBank/DDBJ databases">
        <title>Isolation and identification of novel species under the genus Muribaculum.</title>
        <authorList>
            <person name="Miyake S."/>
            <person name="Ding Y."/>
            <person name="Low A."/>
            <person name="Soh M."/>
            <person name="Seedorf H."/>
        </authorList>
    </citation>
    <scope>NUCLEOTIDE SEQUENCE [LARGE SCALE GENOMIC DNA]</scope>
    <source>
        <strain evidence="15">H5</strain>
    </source>
</reference>
<evidence type="ECO:0000256" key="4">
    <source>
        <dbReference type="ARBA" id="ARBA00022670"/>
    </source>
</evidence>
<keyword evidence="6 7" id="KW-0720">Serine protease</keyword>
<evidence type="ECO:0000259" key="13">
    <source>
        <dbReference type="Pfam" id="PF14684"/>
    </source>
</evidence>
<dbReference type="SUPFAM" id="SSF82171">
    <property type="entry name" value="DPP6 N-terminal domain-like"/>
    <property type="match status" value="1"/>
</dbReference>
<evidence type="ECO:0000256" key="5">
    <source>
        <dbReference type="ARBA" id="ARBA00022801"/>
    </source>
</evidence>
<feature type="chain" id="PRO_5020610056" description="Tricorn protease homolog" evidence="11">
    <location>
        <begin position="21"/>
        <end position="1084"/>
    </location>
</feature>
<name>A0A4P7W5H2_9BACT</name>
<proteinExistence type="inferred from homology"/>
<dbReference type="GO" id="GO:0006508">
    <property type="term" value="P:proteolysis"/>
    <property type="evidence" value="ECO:0007669"/>
    <property type="project" value="UniProtKB-UniRule"/>
</dbReference>
<sequence>MRKSIVSLALFAVSAVGASAAPLWLRNVAISPDGATIAFTYKGNIFTVPAKGGEARQLTSGSSYNTNPVWSPDGTKIAFGSDREGSMDVFVVNSRGGVPKRLTTNSGNETPLAFKDNDHVLFSASLLPSPTAAQGGFNQQVYTVDLEGHRPKMFISLTMPALSVGKDGRVLYHDKKGVENAWRKHERSSGTSDVWLLDNGKHTKLTDFNGHDLNPVWAPDGSFYFVSEEDGTLNVYKRSVDGKQKKQLTSFTTHPVRSLSASDNGTLAFSWDGEIYTMNENGKPEKVNVEIIADEYASSAEKSLRRSGASSIAVSPDGELIAFVLRGDVYVTSTEYNTTRRITDTPAQERSVDFAPDGRSIVYDSDRDGIWQLFTTEIKDPDEKSLLYATELVEKSLYKSDKPAFFPDYSPDGKKVAFLEDRTTLRILDVKSKKVTTALDGKFNYSYQDGDIGFEWGPDSNWLLIDYIGVGGWNNSDIALVKADGSEVINLTESGYSNSSPQWVLGGKAVAYTTAKYGYKSHGSWGNESDVLLMFLDGEAYDRFNMTEEEEKLADKAEKDKKDKEGKDKKDKKDDKKDSKKGKKSDKDKKDDKAEKKESKPLVFDLADRRHRLERLTGSSSKLGAYYVSPKADKLYYVASSPDGRSLYERDLKKGDTKTLAKGLSAWTMIPDKDGKNVFVMDRTGIKKVTLASGKQTPVAFEAEYTRRAADERNYIYEHMWRQVLDKFYDPDLHGVDWAKYRDEYAKFLPYINNNYDFSILLSEILGELNASHTGSGYRGGSYRLSTSNLGAFFDENYEGDGLKVVEVIKRGPLSPKNVGVEAGDIIMAINDSTILAGQDYFPLLEGKKKIKLSIKKRNGDKKNVYVKTTTAGNIRDLLYHRWVERNERIVDSVSGGRIGYVHVEGMDGSSFSEVYDRLLGKFRNCNAVVVDTRHNGGGWLHNDLALLLGGKEYVRFSPRGQYIGTEPFSQWTKPSVMLVDESNYSDAHGSPYVYHTLKIGDVVGAPIPGTMTAVWWETQIDPTIYFGIPQVTSLDIDGQPLENKQLNPDVLIYNTPENVLSGVDDQLIGATKHLMNKTKAVKK</sequence>
<dbReference type="Pfam" id="PF26549">
    <property type="entry name" value="Tricorn_N"/>
    <property type="match status" value="1"/>
</dbReference>
<evidence type="ECO:0000259" key="12">
    <source>
        <dbReference type="Pfam" id="PF03572"/>
    </source>
</evidence>
<dbReference type="SUPFAM" id="SSF69304">
    <property type="entry name" value="Tricorn protease N-terminal domain"/>
    <property type="match status" value="1"/>
</dbReference>
<dbReference type="PIRSF" id="PIRSF036421">
    <property type="entry name" value="Tricorn_protease"/>
    <property type="match status" value="1"/>
</dbReference>
<evidence type="ECO:0000256" key="9">
    <source>
        <dbReference type="PIRSR" id="PIRSR036421-3"/>
    </source>
</evidence>
<feature type="compositionally biased region" description="Basic and acidic residues" evidence="10">
    <location>
        <begin position="585"/>
        <end position="598"/>
    </location>
</feature>
<keyword evidence="4 7" id="KW-0645">Protease</keyword>
<evidence type="ECO:0000313" key="14">
    <source>
        <dbReference type="EMBL" id="QCD43276.1"/>
    </source>
</evidence>
<feature type="active site" description="Charge relay system" evidence="8">
    <location>
        <position position="1043"/>
    </location>
</feature>
<dbReference type="AlphaFoldDB" id="A0A4P7W5H2"/>
<feature type="signal peptide" evidence="11">
    <location>
        <begin position="1"/>
        <end position="20"/>
    </location>
</feature>
<dbReference type="InterPro" id="IPR011659">
    <property type="entry name" value="WD40"/>
</dbReference>
<feature type="domain" description="Tail specific protease" evidence="12">
    <location>
        <begin position="898"/>
        <end position="1052"/>
    </location>
</feature>
<keyword evidence="11" id="KW-0732">Signal</keyword>
<dbReference type="GO" id="GO:0005737">
    <property type="term" value="C:cytoplasm"/>
    <property type="evidence" value="ECO:0007669"/>
    <property type="project" value="UniProtKB-SubCell"/>
</dbReference>
<evidence type="ECO:0000256" key="2">
    <source>
        <dbReference type="ARBA" id="ARBA00008524"/>
    </source>
</evidence>
<dbReference type="PANTHER" id="PTHR43253">
    <property type="entry name" value="TRICORN PROTEASE HOMOLOG 2-RELATED"/>
    <property type="match status" value="1"/>
</dbReference>
<dbReference type="InterPro" id="IPR015943">
    <property type="entry name" value="WD40/YVTN_repeat-like_dom_sf"/>
</dbReference>
<comment type="similarity">
    <text evidence="2 7">Belongs to the peptidase S41B family.</text>
</comment>
<dbReference type="Pfam" id="PF03572">
    <property type="entry name" value="Peptidase_S41"/>
    <property type="match status" value="1"/>
</dbReference>
<keyword evidence="3 7" id="KW-0963">Cytoplasm</keyword>
<dbReference type="PANTHER" id="PTHR43253:SF1">
    <property type="entry name" value="TRICORN PROTEASE HOMOLOG 2-RELATED"/>
    <property type="match status" value="1"/>
</dbReference>
<feature type="compositionally biased region" description="Basic and acidic residues" evidence="10">
    <location>
        <begin position="553"/>
        <end position="578"/>
    </location>
</feature>
<evidence type="ECO:0000256" key="1">
    <source>
        <dbReference type="ARBA" id="ARBA00004496"/>
    </source>
</evidence>
<dbReference type="CDD" id="cd07562">
    <property type="entry name" value="Peptidase_S41_TRI"/>
    <property type="match status" value="1"/>
</dbReference>
<protein>
    <recommendedName>
        <fullName evidence="7">Tricorn protease homolog</fullName>
        <ecNumber evidence="7">3.4.21.-</ecNumber>
    </recommendedName>
</protein>
<dbReference type="Gene3D" id="2.30.42.10">
    <property type="match status" value="1"/>
</dbReference>
<dbReference type="InterPro" id="IPR029045">
    <property type="entry name" value="ClpP/crotonase-like_dom_sf"/>
</dbReference>
<dbReference type="SUPFAM" id="SSF50156">
    <property type="entry name" value="PDZ domain-like"/>
    <property type="match status" value="1"/>
</dbReference>
<dbReference type="EC" id="3.4.21.-" evidence="7"/>
<dbReference type="RefSeq" id="WP_136416603.1">
    <property type="nucleotide sequence ID" value="NZ_CP039396.1"/>
</dbReference>
<dbReference type="InterPro" id="IPR028204">
    <property type="entry name" value="Tricorn_C1"/>
</dbReference>
<dbReference type="Proteomes" id="UP000297149">
    <property type="component" value="Chromosome"/>
</dbReference>
<dbReference type="GO" id="GO:0008236">
    <property type="term" value="F:serine-type peptidase activity"/>
    <property type="evidence" value="ECO:0007669"/>
    <property type="project" value="UniProtKB-UniRule"/>
</dbReference>
<dbReference type="EMBL" id="CP039396">
    <property type="protein sequence ID" value="QCD43276.1"/>
    <property type="molecule type" value="Genomic_DNA"/>
</dbReference>
<organism evidence="14 15">
    <name type="scientific">Duncaniella dubosii</name>
    <dbReference type="NCBI Taxonomy" id="2518971"/>
    <lineage>
        <taxon>Bacteria</taxon>
        <taxon>Pseudomonadati</taxon>
        <taxon>Bacteroidota</taxon>
        <taxon>Bacteroidia</taxon>
        <taxon>Bacteroidales</taxon>
        <taxon>Muribaculaceae</taxon>
        <taxon>Duncaniella</taxon>
    </lineage>
</organism>
<evidence type="ECO:0000256" key="3">
    <source>
        <dbReference type="ARBA" id="ARBA00022490"/>
    </source>
</evidence>
<dbReference type="InterPro" id="IPR036034">
    <property type="entry name" value="PDZ_sf"/>
</dbReference>
<accession>A0A4P7W5H2</accession>
<feature type="site" description="Transition state stabilizer; via amide nitrogen" evidence="9">
    <location>
        <position position="987"/>
    </location>
</feature>
<feature type="domain" description="Tricorn protease C1" evidence="13">
    <location>
        <begin position="710"/>
        <end position="767"/>
    </location>
</feature>
<comment type="subcellular location">
    <subcellularLocation>
        <location evidence="1 7">Cytoplasm</location>
    </subcellularLocation>
</comment>
<keyword evidence="5 7" id="KW-0378">Hydrolase</keyword>
<dbReference type="Pfam" id="PF07676">
    <property type="entry name" value="PD40"/>
    <property type="match status" value="1"/>
</dbReference>
<evidence type="ECO:0000256" key="11">
    <source>
        <dbReference type="SAM" id="SignalP"/>
    </source>
</evidence>
<evidence type="ECO:0000313" key="15">
    <source>
        <dbReference type="Proteomes" id="UP000297149"/>
    </source>
</evidence>
<dbReference type="InterPro" id="IPR005151">
    <property type="entry name" value="Tail-specific_protease"/>
</dbReference>